<dbReference type="STRING" id="1048983.EL17_03210"/>
<keyword evidence="3" id="KW-1185">Reference proteome</keyword>
<organism evidence="2 3">
    <name type="scientific">Anditalea andensis</name>
    <dbReference type="NCBI Taxonomy" id="1048983"/>
    <lineage>
        <taxon>Bacteria</taxon>
        <taxon>Pseudomonadati</taxon>
        <taxon>Bacteroidota</taxon>
        <taxon>Cytophagia</taxon>
        <taxon>Cytophagales</taxon>
        <taxon>Cytophagaceae</taxon>
        <taxon>Anditalea</taxon>
    </lineage>
</organism>
<gene>
    <name evidence="2" type="ORF">EL17_03210</name>
</gene>
<evidence type="ECO:0000313" key="3">
    <source>
        <dbReference type="Proteomes" id="UP000027821"/>
    </source>
</evidence>
<dbReference type="AlphaFoldDB" id="A0A074L4C8"/>
<proteinExistence type="predicted"/>
<comment type="caution">
    <text evidence="2">The sequence shown here is derived from an EMBL/GenBank/DDBJ whole genome shotgun (WGS) entry which is preliminary data.</text>
</comment>
<protein>
    <recommendedName>
        <fullName evidence="1">DUF403 domain-containing protein</fullName>
    </recommendedName>
</protein>
<accession>A0A074L4C8</accession>
<dbReference type="InterPro" id="IPR051680">
    <property type="entry name" value="ATP-dep_Glu-Cys_Ligase-2"/>
</dbReference>
<name>A0A074L4C8_9BACT</name>
<reference evidence="2 3" key="1">
    <citation type="submission" date="2014-04" db="EMBL/GenBank/DDBJ databases">
        <title>Characterization and application of a salt tolerant electro-active bacterium.</title>
        <authorList>
            <person name="Yang L."/>
            <person name="Wei S."/>
            <person name="Tay Q.X.M."/>
        </authorList>
    </citation>
    <scope>NUCLEOTIDE SEQUENCE [LARGE SCALE GENOMIC DNA]</scope>
    <source>
        <strain evidence="2 3">LY1</strain>
    </source>
</reference>
<evidence type="ECO:0000313" key="2">
    <source>
        <dbReference type="EMBL" id="KEO74698.1"/>
    </source>
</evidence>
<evidence type="ECO:0000259" key="1">
    <source>
        <dbReference type="Pfam" id="PF04168"/>
    </source>
</evidence>
<sequence>MLSRVANSIYWLGRYTERAENYARFIDVNFNLMLDLPSDLKEQWQPLIHATGDYDIYIAKYGFKFDRKTVIFFLAFDEDNPNSVFKSISNARENARVIRENLSKETWEKLNETYHFVKDGRDKKIWKSEDPRAFFENVKSGILLLYGLADSTVARTEGWYFRQLGQYLERADKTSRILDVKYHILLPSPEEVGSPMDFLHWMALLKSVTAFNTYRRIYGNIDPSGVMEFLVLNKYFPRSVFFCLKEAEKCLYKISGSDGQGYKNSAEKAMGELRSKLEFADVHDIINVGLHEYLDELQIKINKISNEIDSNFFQIKNNFIAQTQVQE</sequence>
<dbReference type="eggNOG" id="COG2307">
    <property type="taxonomic scope" value="Bacteria"/>
</dbReference>
<dbReference type="EMBL" id="JMIH01000014">
    <property type="protein sequence ID" value="KEO74698.1"/>
    <property type="molecule type" value="Genomic_DNA"/>
</dbReference>
<dbReference type="PANTHER" id="PTHR34595:SF7">
    <property type="entry name" value="SLL1039 PROTEIN"/>
    <property type="match status" value="1"/>
</dbReference>
<dbReference type="Pfam" id="PF04168">
    <property type="entry name" value="Alpha-E"/>
    <property type="match status" value="1"/>
</dbReference>
<dbReference type="InterPro" id="IPR007296">
    <property type="entry name" value="DUF403"/>
</dbReference>
<dbReference type="Proteomes" id="UP000027821">
    <property type="component" value="Unassembled WGS sequence"/>
</dbReference>
<feature type="domain" description="DUF403" evidence="1">
    <location>
        <begin position="1"/>
        <end position="313"/>
    </location>
</feature>
<dbReference type="PANTHER" id="PTHR34595">
    <property type="entry name" value="BLR5612 PROTEIN"/>
    <property type="match status" value="1"/>
</dbReference>
<dbReference type="OrthoDB" id="9803532at2"/>
<dbReference type="RefSeq" id="WP_035070815.1">
    <property type="nucleotide sequence ID" value="NZ_JMIH01000014.1"/>
</dbReference>